<evidence type="ECO:0000313" key="2">
    <source>
        <dbReference type="EMBL" id="CDH54858.1"/>
    </source>
</evidence>
<accession>A0A068RXH9</accession>
<protein>
    <submittedName>
        <fullName evidence="2">Uncharacterized protein</fullName>
    </submittedName>
</protein>
<dbReference type="EMBL" id="CBTN010000025">
    <property type="protein sequence ID" value="CDH54858.1"/>
    <property type="molecule type" value="Genomic_DNA"/>
</dbReference>
<evidence type="ECO:0000256" key="1">
    <source>
        <dbReference type="SAM" id="MobiDB-lite"/>
    </source>
</evidence>
<gene>
    <name evidence="2" type="ORF">LCOR_06072.1</name>
</gene>
<dbReference type="Proteomes" id="UP000027586">
    <property type="component" value="Unassembled WGS sequence"/>
</dbReference>
<dbReference type="VEuPathDB" id="FungiDB:LCOR_06072.1"/>
<reference evidence="2" key="1">
    <citation type="submission" date="2013-08" db="EMBL/GenBank/DDBJ databases">
        <title>Gene expansion shapes genome architecture in the human pathogen Lichtheimia corymbifera: an evolutionary genomics analysis in the ancient terrestrial Mucorales (Mucoromycotina).</title>
        <authorList>
            <person name="Schwartze V.U."/>
            <person name="Winter S."/>
            <person name="Shelest E."/>
            <person name="Marcet-Houben M."/>
            <person name="Horn F."/>
            <person name="Wehner S."/>
            <person name="Hoffmann K."/>
            <person name="Riege K."/>
            <person name="Sammeth M."/>
            <person name="Nowrousian M."/>
            <person name="Valiante V."/>
            <person name="Linde J."/>
            <person name="Jacobsen I.D."/>
            <person name="Marz M."/>
            <person name="Brakhage A.A."/>
            <person name="Gabaldon T."/>
            <person name="Bocker S."/>
            <person name="Voigt K."/>
        </authorList>
    </citation>
    <scope>NUCLEOTIDE SEQUENCE [LARGE SCALE GENOMIC DNA]</scope>
    <source>
        <strain evidence="2">FSU 9682</strain>
    </source>
</reference>
<sequence length="228" mass="25724">MCLCQKGGLCTQRLLASSYPDRKQRDPGSTCEPSLATTLREILSVKVSNVLIECKCSLGFVRCVYRYAGLFHSFLGPRLPQCRNGGSMSKEILFNNGNEERGDGVSKATWKQQQPLSRERSRDCISEPEDERRLGSGRWDHQELSSPLDFFVPGNVNTFDGKEDQMGMVTTLICLLSLEGTARASSKRLYSSYCVMVIHGGLGCTYHWSSFWRFALEFSMEKEIASFW</sequence>
<comment type="caution">
    <text evidence="2">The sequence shown here is derived from an EMBL/GenBank/DDBJ whole genome shotgun (WGS) entry which is preliminary data.</text>
</comment>
<dbReference type="AlphaFoldDB" id="A0A068RXH9"/>
<name>A0A068RXH9_9FUNG</name>
<feature type="region of interest" description="Disordered" evidence="1">
    <location>
        <begin position="93"/>
        <end position="133"/>
    </location>
</feature>
<evidence type="ECO:0000313" key="3">
    <source>
        <dbReference type="Proteomes" id="UP000027586"/>
    </source>
</evidence>
<proteinExistence type="predicted"/>
<feature type="compositionally biased region" description="Basic and acidic residues" evidence="1">
    <location>
        <begin position="117"/>
        <end position="133"/>
    </location>
</feature>
<keyword evidence="3" id="KW-1185">Reference proteome</keyword>
<organism evidence="2 3">
    <name type="scientific">Lichtheimia corymbifera JMRC:FSU:9682</name>
    <dbReference type="NCBI Taxonomy" id="1263082"/>
    <lineage>
        <taxon>Eukaryota</taxon>
        <taxon>Fungi</taxon>
        <taxon>Fungi incertae sedis</taxon>
        <taxon>Mucoromycota</taxon>
        <taxon>Mucoromycotina</taxon>
        <taxon>Mucoromycetes</taxon>
        <taxon>Mucorales</taxon>
        <taxon>Lichtheimiaceae</taxon>
        <taxon>Lichtheimia</taxon>
    </lineage>
</organism>